<feature type="compositionally biased region" description="Basic and acidic residues" evidence="1">
    <location>
        <begin position="1"/>
        <end position="11"/>
    </location>
</feature>
<feature type="region of interest" description="Disordered" evidence="1">
    <location>
        <begin position="1"/>
        <end position="66"/>
    </location>
</feature>
<feature type="compositionally biased region" description="Polar residues" evidence="1">
    <location>
        <begin position="30"/>
        <end position="43"/>
    </location>
</feature>
<name>A0A267ETQ0_9PLAT</name>
<evidence type="ECO:0000313" key="2">
    <source>
        <dbReference type="EMBL" id="PAA64915.1"/>
    </source>
</evidence>
<accession>A0A267ETQ0</accession>
<feature type="compositionally biased region" description="Low complexity" evidence="1">
    <location>
        <begin position="105"/>
        <end position="119"/>
    </location>
</feature>
<sequence>MSATEKPDKKQQQQKQRHHEPILAREESWPQESAGSLDESSATACRAPLTTATPQTSPPPIGKSPVVLTAQGKTAAAANQHLRVAQTVSPSHRCSKPVSQEELSDSSSASAPDKTTSTSRQCSSSGAPAPASDNPPPY</sequence>
<proteinExistence type="predicted"/>
<reference evidence="2 4" key="1">
    <citation type="submission" date="2017-06" db="EMBL/GenBank/DDBJ databases">
        <title>A platform for efficient transgenesis in Macrostomum lignano, a flatworm model organism for stem cell research.</title>
        <authorList>
            <person name="Berezikov E."/>
        </authorList>
    </citation>
    <scope>NUCLEOTIDE SEQUENCE [LARGE SCALE GENOMIC DNA]</scope>
    <source>
        <strain evidence="2">DV1</strain>
        <tissue evidence="2">Whole organism</tissue>
    </source>
</reference>
<dbReference type="AlphaFoldDB" id="A0A267ETQ0"/>
<gene>
    <name evidence="2" type="ORF">BOX15_Mlig020935g1</name>
    <name evidence="3" type="ORF">BOX15_Mlig020935g2</name>
</gene>
<dbReference type="Proteomes" id="UP000215902">
    <property type="component" value="Unassembled WGS sequence"/>
</dbReference>
<organism evidence="2 4">
    <name type="scientific">Macrostomum lignano</name>
    <dbReference type="NCBI Taxonomy" id="282301"/>
    <lineage>
        <taxon>Eukaryota</taxon>
        <taxon>Metazoa</taxon>
        <taxon>Spiralia</taxon>
        <taxon>Lophotrochozoa</taxon>
        <taxon>Platyhelminthes</taxon>
        <taxon>Rhabditophora</taxon>
        <taxon>Macrostomorpha</taxon>
        <taxon>Macrostomida</taxon>
        <taxon>Macrostomidae</taxon>
        <taxon>Macrostomum</taxon>
    </lineage>
</organism>
<evidence type="ECO:0000256" key="1">
    <source>
        <dbReference type="SAM" id="MobiDB-lite"/>
    </source>
</evidence>
<comment type="caution">
    <text evidence="2">The sequence shown here is derived from an EMBL/GenBank/DDBJ whole genome shotgun (WGS) entry which is preliminary data.</text>
</comment>
<dbReference type="EMBL" id="NIVC01000995">
    <property type="protein sequence ID" value="PAA73752.1"/>
    <property type="molecule type" value="Genomic_DNA"/>
</dbReference>
<feature type="compositionally biased region" description="Basic and acidic residues" evidence="1">
    <location>
        <begin position="19"/>
        <end position="28"/>
    </location>
</feature>
<dbReference type="EMBL" id="NIVC01001700">
    <property type="protein sequence ID" value="PAA64915.1"/>
    <property type="molecule type" value="Genomic_DNA"/>
</dbReference>
<evidence type="ECO:0000313" key="3">
    <source>
        <dbReference type="EMBL" id="PAA73752.1"/>
    </source>
</evidence>
<feature type="region of interest" description="Disordered" evidence="1">
    <location>
        <begin position="85"/>
        <end position="138"/>
    </location>
</feature>
<evidence type="ECO:0000313" key="4">
    <source>
        <dbReference type="Proteomes" id="UP000215902"/>
    </source>
</evidence>
<protein>
    <submittedName>
        <fullName evidence="2">Uncharacterized protein</fullName>
    </submittedName>
</protein>
<keyword evidence="4" id="KW-1185">Reference proteome</keyword>